<feature type="domain" description="Glucose-methanol-choline oxidoreductase N-terminal" evidence="2">
    <location>
        <begin position="13"/>
        <end position="27"/>
    </location>
</feature>
<dbReference type="Proteomes" id="UP000000311">
    <property type="component" value="Unassembled WGS sequence"/>
</dbReference>
<dbReference type="InterPro" id="IPR000172">
    <property type="entry name" value="GMC_OxRdtase_N"/>
</dbReference>
<dbReference type="Gene3D" id="3.30.560.10">
    <property type="entry name" value="Glucose Oxidase, domain 3"/>
    <property type="match status" value="1"/>
</dbReference>
<dbReference type="PROSITE" id="PS00624">
    <property type="entry name" value="GMC_OXRED_2"/>
    <property type="match status" value="1"/>
</dbReference>
<dbReference type="PANTHER" id="PTHR11552:SF215">
    <property type="entry name" value="FI02019P"/>
    <property type="match status" value="1"/>
</dbReference>
<dbReference type="InterPro" id="IPR036188">
    <property type="entry name" value="FAD/NAD-bd_sf"/>
</dbReference>
<protein>
    <submittedName>
        <fullName evidence="3">Choline dehydrogenase</fullName>
    </submittedName>
</protein>
<dbReference type="Pfam" id="PF00732">
    <property type="entry name" value="GMC_oxred_N"/>
    <property type="match status" value="1"/>
</dbReference>
<organism evidence="4">
    <name type="scientific">Camponotus floridanus</name>
    <name type="common">Florida carpenter ant</name>
    <dbReference type="NCBI Taxonomy" id="104421"/>
    <lineage>
        <taxon>Eukaryota</taxon>
        <taxon>Metazoa</taxon>
        <taxon>Ecdysozoa</taxon>
        <taxon>Arthropoda</taxon>
        <taxon>Hexapoda</taxon>
        <taxon>Insecta</taxon>
        <taxon>Pterygota</taxon>
        <taxon>Neoptera</taxon>
        <taxon>Endopterygota</taxon>
        <taxon>Hymenoptera</taxon>
        <taxon>Apocrita</taxon>
        <taxon>Aculeata</taxon>
        <taxon>Formicoidea</taxon>
        <taxon>Formicidae</taxon>
        <taxon>Formicinae</taxon>
        <taxon>Camponotus</taxon>
    </lineage>
</organism>
<reference evidence="3 4" key="1">
    <citation type="journal article" date="2010" name="Science">
        <title>Genomic comparison of the ants Camponotus floridanus and Harpegnathos saltator.</title>
        <authorList>
            <person name="Bonasio R."/>
            <person name="Zhang G."/>
            <person name="Ye C."/>
            <person name="Mutti N.S."/>
            <person name="Fang X."/>
            <person name="Qin N."/>
            <person name="Donahue G."/>
            <person name="Yang P."/>
            <person name="Li Q."/>
            <person name="Li C."/>
            <person name="Zhang P."/>
            <person name="Huang Z."/>
            <person name="Berger S.L."/>
            <person name="Reinberg D."/>
            <person name="Wang J."/>
            <person name="Liebig J."/>
        </authorList>
    </citation>
    <scope>NUCLEOTIDE SEQUENCE [LARGE SCALE GENOMIC DNA]</scope>
    <source>
        <strain evidence="4">C129</strain>
    </source>
</reference>
<accession>E2AW72</accession>
<dbReference type="PANTHER" id="PTHR11552">
    <property type="entry name" value="GLUCOSE-METHANOL-CHOLINE GMC OXIDOREDUCTASE"/>
    <property type="match status" value="1"/>
</dbReference>
<keyword evidence="4" id="KW-1185">Reference proteome</keyword>
<dbReference type="AlphaFoldDB" id="E2AW72"/>
<dbReference type="SUPFAM" id="SSF51905">
    <property type="entry name" value="FAD/NAD(P)-binding domain"/>
    <property type="match status" value="1"/>
</dbReference>
<dbReference type="InterPro" id="IPR012132">
    <property type="entry name" value="GMC_OxRdtase"/>
</dbReference>
<sequence>MVRPRKEVILSAGAINSPQIMMLSGIGYPKEHLRHIGIPVIKDLRVGDNLQDHVGMGGLIFLIDKPVAIVQDRFQAAPMTLHYVVNGRGPMTTLGGVECYAFVNTKYANYSIEYPDLQFHMAPASINFDAGVQVWKILK</sequence>
<dbReference type="GO" id="GO:0016614">
    <property type="term" value="F:oxidoreductase activity, acting on CH-OH group of donors"/>
    <property type="evidence" value="ECO:0007669"/>
    <property type="project" value="InterPro"/>
</dbReference>
<dbReference type="InParanoid" id="E2AW72"/>
<dbReference type="GO" id="GO:0050660">
    <property type="term" value="F:flavin adenine dinucleotide binding"/>
    <property type="evidence" value="ECO:0007669"/>
    <property type="project" value="InterPro"/>
</dbReference>
<comment type="similarity">
    <text evidence="1">Belongs to the GMC oxidoreductase family.</text>
</comment>
<evidence type="ECO:0000313" key="3">
    <source>
        <dbReference type="EMBL" id="EFN62317.1"/>
    </source>
</evidence>
<evidence type="ECO:0000256" key="1">
    <source>
        <dbReference type="ARBA" id="ARBA00010790"/>
    </source>
</evidence>
<dbReference type="Gene3D" id="3.50.50.60">
    <property type="entry name" value="FAD/NAD(P)-binding domain"/>
    <property type="match status" value="1"/>
</dbReference>
<evidence type="ECO:0000259" key="2">
    <source>
        <dbReference type="PROSITE" id="PS00624"/>
    </source>
</evidence>
<proteinExistence type="inferred from homology"/>
<name>E2AW72_CAMFO</name>
<gene>
    <name evidence="3" type="ORF">EAG_01812</name>
</gene>
<dbReference type="EMBL" id="GL443255">
    <property type="protein sequence ID" value="EFN62317.1"/>
    <property type="molecule type" value="Genomic_DNA"/>
</dbReference>
<dbReference type="STRING" id="104421.E2AW72"/>
<evidence type="ECO:0000313" key="4">
    <source>
        <dbReference type="Proteomes" id="UP000000311"/>
    </source>
</evidence>